<accession>A0A510PN10</accession>
<dbReference type="AlphaFoldDB" id="A0A510PN10"/>
<protein>
    <submittedName>
        <fullName evidence="1">Uncharacterized protein</fullName>
    </submittedName>
</protein>
<sequence>MVQNVVNAVHQKIQNGEIDLAKENNLNIREINIRTTGGGSPFGDMIYVENVDTKALITIRWIQSANGYELVGYAFPSHDIKFNCPGPCPMYYPQ</sequence>
<dbReference type="EMBL" id="BHVU01000303">
    <property type="protein sequence ID" value="GCA95111.1"/>
    <property type="molecule type" value="Genomic_DNA"/>
</dbReference>
<evidence type="ECO:0000313" key="2">
    <source>
        <dbReference type="Proteomes" id="UP000321223"/>
    </source>
</evidence>
<reference evidence="1 2" key="1">
    <citation type="journal article" date="2019" name="Appl. Environ. Microbiol.">
        <title>Co-occurrence of broad and narrow host-range viruses infecting the toxic bloom-forming cyanobacterium Microcystis aeruginosa.</title>
        <authorList>
            <person name="Morimoto D."/>
            <person name="Tominaga K."/>
            <person name="Nishimura Y."/>
            <person name="Yoshida N."/>
            <person name="Kimura S."/>
            <person name="Sako Y."/>
            <person name="Yoshida T."/>
        </authorList>
    </citation>
    <scope>NUCLEOTIDE SEQUENCE [LARGE SCALE GENOMIC DNA]</scope>
    <source>
        <strain evidence="1 2">11-30S32</strain>
    </source>
</reference>
<comment type="caution">
    <text evidence="1">The sequence shown here is derived from an EMBL/GenBank/DDBJ whole genome shotgun (WGS) entry which is preliminary data.</text>
</comment>
<proteinExistence type="predicted"/>
<name>A0A510PN10_MICAE</name>
<organism evidence="1 2">
    <name type="scientific">Microcystis aeruginosa 11-30S32</name>
    <dbReference type="NCBI Taxonomy" id="2358142"/>
    <lineage>
        <taxon>Bacteria</taxon>
        <taxon>Bacillati</taxon>
        <taxon>Cyanobacteriota</taxon>
        <taxon>Cyanophyceae</taxon>
        <taxon>Oscillatoriophycideae</taxon>
        <taxon>Chroococcales</taxon>
        <taxon>Microcystaceae</taxon>
        <taxon>Microcystis</taxon>
    </lineage>
</organism>
<evidence type="ECO:0000313" key="1">
    <source>
        <dbReference type="EMBL" id="GCA95111.1"/>
    </source>
</evidence>
<dbReference type="Proteomes" id="UP000321223">
    <property type="component" value="Unassembled WGS sequence"/>
</dbReference>
<gene>
    <name evidence="1" type="ORF">MAE30S32_37630</name>
</gene>